<sequence length="352" mass="37931">MDRNIRVAVYIAVGLMAWFASGWWQPPQPETATEQVATSAKTVEVREFSPQSYRPRMTLRAVTEPRRAVELRAEVGGVLIDRPQPQGGEVAAGEVICKLDPRARPEILAEAEAALQVAELDYQGAQRLQQAGIQSQLAIATARAKLQSARAAQRRAEIDLLNSEVVAPFAGVVERIMVERGDLLQPGQSCAQLLQLDPIKVVAYVTEQEIAQISSGDAVSVQLVTGQQLSGTINYVARSDEGITHSYRIEALAANDSGVAAGVSAELQLQLPELMAVKIPAHLIVLDRRGELIVRAVDSAERVVEIPVQQIDEQLDGVWVTGLVEPQRLITVGQNYVSAGDTVVATAASAQP</sequence>
<dbReference type="EMBL" id="SPIA01000003">
    <property type="protein sequence ID" value="TFH67424.1"/>
    <property type="molecule type" value="Genomic_DNA"/>
</dbReference>
<dbReference type="InterPro" id="IPR006143">
    <property type="entry name" value="RND_pump_MFP"/>
</dbReference>
<dbReference type="OrthoDB" id="9806939at2"/>
<dbReference type="AlphaFoldDB" id="A0A4Y8UHY1"/>
<accession>A0A4Y8UHY1</accession>
<evidence type="ECO:0000256" key="2">
    <source>
        <dbReference type="SAM" id="Coils"/>
    </source>
</evidence>
<name>A0A4Y8UHY1_9GAMM</name>
<evidence type="ECO:0000256" key="1">
    <source>
        <dbReference type="ARBA" id="ARBA00009477"/>
    </source>
</evidence>
<keyword evidence="6" id="KW-1185">Reference proteome</keyword>
<comment type="similarity">
    <text evidence="1">Belongs to the membrane fusion protein (MFP) (TC 8.A.1) family.</text>
</comment>
<comment type="caution">
    <text evidence="5">The sequence shown here is derived from an EMBL/GenBank/DDBJ whole genome shotgun (WGS) entry which is preliminary data.</text>
</comment>
<keyword evidence="3" id="KW-0472">Membrane</keyword>
<keyword evidence="3" id="KW-0812">Transmembrane</keyword>
<dbReference type="Gene3D" id="1.10.287.470">
    <property type="entry name" value="Helix hairpin bin"/>
    <property type="match status" value="1"/>
</dbReference>
<dbReference type="Proteomes" id="UP000298133">
    <property type="component" value="Unassembled WGS sequence"/>
</dbReference>
<dbReference type="Gene3D" id="2.40.50.100">
    <property type="match status" value="1"/>
</dbReference>
<dbReference type="PANTHER" id="PTHR30469">
    <property type="entry name" value="MULTIDRUG RESISTANCE PROTEIN MDTA"/>
    <property type="match status" value="1"/>
</dbReference>
<dbReference type="SUPFAM" id="SSF111369">
    <property type="entry name" value="HlyD-like secretion proteins"/>
    <property type="match status" value="1"/>
</dbReference>
<proteinExistence type="inferred from homology"/>
<keyword evidence="2" id="KW-0175">Coiled coil</keyword>
<protein>
    <submittedName>
        <fullName evidence="5">Efflux RND transporter periplasmic adaptor subunit</fullName>
    </submittedName>
</protein>
<evidence type="ECO:0000313" key="5">
    <source>
        <dbReference type="EMBL" id="TFH67424.1"/>
    </source>
</evidence>
<dbReference type="Gene3D" id="2.40.30.170">
    <property type="match status" value="1"/>
</dbReference>
<feature type="transmembrane region" description="Helical" evidence="3">
    <location>
        <begin position="7"/>
        <end position="24"/>
    </location>
</feature>
<dbReference type="InterPro" id="IPR058625">
    <property type="entry name" value="MdtA-like_BSH"/>
</dbReference>
<dbReference type="PANTHER" id="PTHR30469:SF29">
    <property type="entry name" value="BLR2860 PROTEIN"/>
    <property type="match status" value="1"/>
</dbReference>
<evidence type="ECO:0000256" key="3">
    <source>
        <dbReference type="SAM" id="Phobius"/>
    </source>
</evidence>
<organism evidence="5 6">
    <name type="scientific">Gammaproteobacteria bacterium LSUCC0057</name>
    <dbReference type="NCBI Taxonomy" id="2559237"/>
    <lineage>
        <taxon>Bacteria</taxon>
        <taxon>Pseudomonadati</taxon>
        <taxon>Pseudomonadota</taxon>
        <taxon>Gammaproteobacteria</taxon>
        <taxon>Cellvibrionales</taxon>
        <taxon>Porticoccaceae</taxon>
        <taxon>SAR92 clade</taxon>
    </lineage>
</organism>
<feature type="coiled-coil region" evidence="2">
    <location>
        <begin position="108"/>
        <end position="159"/>
    </location>
</feature>
<feature type="domain" description="Multidrug resistance protein MdtA-like barrel-sandwich hybrid" evidence="4">
    <location>
        <begin position="67"/>
        <end position="192"/>
    </location>
</feature>
<dbReference type="NCBIfam" id="TIGR01730">
    <property type="entry name" value="RND_mfp"/>
    <property type="match status" value="1"/>
</dbReference>
<dbReference type="GO" id="GO:0015562">
    <property type="term" value="F:efflux transmembrane transporter activity"/>
    <property type="evidence" value="ECO:0007669"/>
    <property type="project" value="TreeGrafter"/>
</dbReference>
<reference evidence="5 6" key="1">
    <citation type="submission" date="2019-03" db="EMBL/GenBank/DDBJ databases">
        <title>Draft genome of Gammaproteobacteria bacterium LSUCC0057, a member of the SAR92 clade.</title>
        <authorList>
            <person name="Lanclos V.C."/>
            <person name="Doiron C."/>
            <person name="Henson M.W."/>
            <person name="Thrash J.C."/>
        </authorList>
    </citation>
    <scope>NUCLEOTIDE SEQUENCE [LARGE SCALE GENOMIC DNA]</scope>
    <source>
        <strain evidence="5 6">LSUCC0057</strain>
    </source>
</reference>
<dbReference type="GO" id="GO:1990281">
    <property type="term" value="C:efflux pump complex"/>
    <property type="evidence" value="ECO:0007669"/>
    <property type="project" value="TreeGrafter"/>
</dbReference>
<evidence type="ECO:0000259" key="4">
    <source>
        <dbReference type="Pfam" id="PF25917"/>
    </source>
</evidence>
<evidence type="ECO:0000313" key="6">
    <source>
        <dbReference type="Proteomes" id="UP000298133"/>
    </source>
</evidence>
<keyword evidence="3" id="KW-1133">Transmembrane helix</keyword>
<dbReference type="Pfam" id="PF25917">
    <property type="entry name" value="BSH_RND"/>
    <property type="match status" value="1"/>
</dbReference>
<gene>
    <name evidence="5" type="ORF">E3W66_08000</name>
</gene>